<keyword evidence="14" id="KW-0274">FAD</keyword>
<keyword evidence="8" id="KW-0285">Flavoprotein</keyword>
<gene>
    <name evidence="23" type="ORF">B4U80_08148</name>
</gene>
<dbReference type="GO" id="GO:0051537">
    <property type="term" value="F:2 iron, 2 sulfur cluster binding"/>
    <property type="evidence" value="ECO:0007669"/>
    <property type="project" value="UniProtKB-KW"/>
</dbReference>
<dbReference type="EC" id="2.4.2.10" evidence="5"/>
<dbReference type="CDD" id="cd03478">
    <property type="entry name" value="Rieske_AIFL_N"/>
    <property type="match status" value="1"/>
</dbReference>
<evidence type="ECO:0000256" key="2">
    <source>
        <dbReference type="ARBA" id="ARBA00004889"/>
    </source>
</evidence>
<evidence type="ECO:0000256" key="13">
    <source>
        <dbReference type="ARBA" id="ARBA00022793"/>
    </source>
</evidence>
<dbReference type="UniPathway" id="UPA00070">
    <property type="reaction ID" value="UER00119"/>
</dbReference>
<dbReference type="Gene3D" id="3.20.20.70">
    <property type="entry name" value="Aldolase class I"/>
    <property type="match status" value="1"/>
</dbReference>
<dbReference type="SUPFAM" id="SSF50022">
    <property type="entry name" value="ISP domain"/>
    <property type="match status" value="1"/>
</dbReference>
<dbReference type="PROSITE" id="PS00156">
    <property type="entry name" value="OMPDECASE"/>
    <property type="match status" value="1"/>
</dbReference>
<feature type="binding site" evidence="21">
    <location>
        <position position="427"/>
    </location>
    <ligand>
        <name>substrate</name>
    </ligand>
</feature>
<protein>
    <recommendedName>
        <fullName evidence="7">Uridine 5'-monophosphate synthase</fullName>
        <ecNumber evidence="5">2.4.2.10</ecNumber>
        <ecNumber evidence="6">4.1.1.23</ecNumber>
    </recommendedName>
</protein>
<dbReference type="SUPFAM" id="SSF53271">
    <property type="entry name" value="PRTase-like"/>
    <property type="match status" value="1"/>
</dbReference>
<keyword evidence="10" id="KW-0808">Transferase</keyword>
<comment type="similarity">
    <text evidence="4">In the C-terminal section; belongs to the OMP decarboxylase family.</text>
</comment>
<dbReference type="GO" id="GO:0006207">
    <property type="term" value="P:'de novo' pyrimidine nucleobase biosynthetic process"/>
    <property type="evidence" value="ECO:0007669"/>
    <property type="project" value="InterPro"/>
</dbReference>
<evidence type="ECO:0000256" key="1">
    <source>
        <dbReference type="ARBA" id="ARBA00004861"/>
    </source>
</evidence>
<dbReference type="Gene3D" id="3.50.50.60">
    <property type="entry name" value="FAD/NAD(P)-binding domain"/>
    <property type="match status" value="2"/>
</dbReference>
<feature type="binding site" evidence="21">
    <location>
        <position position="348"/>
    </location>
    <ligand>
        <name>substrate</name>
    </ligand>
</feature>
<dbReference type="InterPro" id="IPR014732">
    <property type="entry name" value="OMPdecase"/>
</dbReference>
<evidence type="ECO:0000256" key="17">
    <source>
        <dbReference type="ARBA" id="ARBA00023014"/>
    </source>
</evidence>
<evidence type="ECO:0000313" key="23">
    <source>
        <dbReference type="EMBL" id="RWS26139.1"/>
    </source>
</evidence>
<dbReference type="PANTHER" id="PTHR19278:SF9">
    <property type="entry name" value="URIDINE 5'-MONOPHOSPHATE SYNTHASE"/>
    <property type="match status" value="1"/>
</dbReference>
<dbReference type="NCBIfam" id="TIGR00336">
    <property type="entry name" value="pyrE"/>
    <property type="match status" value="1"/>
</dbReference>
<keyword evidence="11" id="KW-0001">2Fe-2S</keyword>
<dbReference type="SUPFAM" id="SSF55424">
    <property type="entry name" value="FAD/NAD-linked reductases, dimerisation (C-terminal) domain"/>
    <property type="match status" value="1"/>
</dbReference>
<dbReference type="PRINTS" id="PR00368">
    <property type="entry name" value="FADPNR"/>
</dbReference>
<dbReference type="Pfam" id="PF07992">
    <property type="entry name" value="Pyr_redox_2"/>
    <property type="match status" value="1"/>
</dbReference>
<dbReference type="InterPro" id="IPR036922">
    <property type="entry name" value="Rieske_2Fe-2S_sf"/>
</dbReference>
<evidence type="ECO:0000256" key="11">
    <source>
        <dbReference type="ARBA" id="ARBA00022714"/>
    </source>
</evidence>
<evidence type="ECO:0000256" key="18">
    <source>
        <dbReference type="ARBA" id="ARBA00023239"/>
    </source>
</evidence>
<dbReference type="VEuPathDB" id="VectorBase:LDEU005900"/>
<dbReference type="NCBIfam" id="TIGR01740">
    <property type="entry name" value="pyrF"/>
    <property type="match status" value="1"/>
</dbReference>
<dbReference type="HAMAP" id="MF_01208">
    <property type="entry name" value="PyrE"/>
    <property type="match status" value="1"/>
</dbReference>
<evidence type="ECO:0000313" key="24">
    <source>
        <dbReference type="Proteomes" id="UP000288716"/>
    </source>
</evidence>
<dbReference type="InterPro" id="IPR036188">
    <property type="entry name" value="FAD/NAD-bd_sf"/>
</dbReference>
<keyword evidence="24" id="KW-1185">Reference proteome</keyword>
<evidence type="ECO:0000259" key="22">
    <source>
        <dbReference type="PROSITE" id="PS51296"/>
    </source>
</evidence>
<feature type="binding site" evidence="21">
    <location>
        <position position="233"/>
    </location>
    <ligand>
        <name>substrate</name>
    </ligand>
</feature>
<evidence type="ECO:0000256" key="14">
    <source>
        <dbReference type="ARBA" id="ARBA00022827"/>
    </source>
</evidence>
<dbReference type="InterPro" id="IPR016156">
    <property type="entry name" value="FAD/NAD-linked_Rdtase_dimer_sf"/>
</dbReference>
<keyword evidence="16" id="KW-0408">Iron</keyword>
<dbReference type="InterPro" id="IPR004467">
    <property type="entry name" value="Or_phspho_trans_dom"/>
</dbReference>
<keyword evidence="18" id="KW-0456">Lyase</keyword>
<evidence type="ECO:0000256" key="20">
    <source>
        <dbReference type="PIRSR" id="PIRSR614732-1"/>
    </source>
</evidence>
<evidence type="ECO:0000256" key="7">
    <source>
        <dbReference type="ARBA" id="ARBA00015047"/>
    </source>
</evidence>
<evidence type="ECO:0000256" key="15">
    <source>
        <dbReference type="ARBA" id="ARBA00022975"/>
    </source>
</evidence>
<name>A0A443SF41_9ACAR</name>
<feature type="domain" description="Rieske" evidence="22">
    <location>
        <begin position="433"/>
        <end position="529"/>
    </location>
</feature>
<evidence type="ECO:0000256" key="21">
    <source>
        <dbReference type="PIRSR" id="PIRSR614732-2"/>
    </source>
</evidence>
<dbReference type="PRINTS" id="PR00411">
    <property type="entry name" value="PNDRDTASEI"/>
</dbReference>
<feature type="binding site" evidence="21">
    <location>
        <position position="255"/>
    </location>
    <ligand>
        <name>substrate</name>
    </ligand>
</feature>
<dbReference type="SMART" id="SM00934">
    <property type="entry name" value="OMPdecase"/>
    <property type="match status" value="1"/>
</dbReference>
<evidence type="ECO:0000256" key="8">
    <source>
        <dbReference type="ARBA" id="ARBA00022630"/>
    </source>
</evidence>
<evidence type="ECO:0000256" key="10">
    <source>
        <dbReference type="ARBA" id="ARBA00022679"/>
    </source>
</evidence>
<evidence type="ECO:0000256" key="9">
    <source>
        <dbReference type="ARBA" id="ARBA00022676"/>
    </source>
</evidence>
<dbReference type="GO" id="GO:0004590">
    <property type="term" value="F:orotidine-5'-phosphate decarboxylase activity"/>
    <property type="evidence" value="ECO:0007669"/>
    <property type="project" value="UniProtKB-EC"/>
</dbReference>
<feature type="binding site" evidence="21">
    <location>
        <position position="406"/>
    </location>
    <ligand>
        <name>substrate</name>
    </ligand>
</feature>
<comment type="pathway">
    <text evidence="2">Pyrimidine metabolism; UMP biosynthesis via de novo pathway; UMP from orotate: step 1/2.</text>
</comment>
<dbReference type="GO" id="GO:0044205">
    <property type="term" value="P:'de novo' UMP biosynthetic process"/>
    <property type="evidence" value="ECO:0007669"/>
    <property type="project" value="UniProtKB-UniPathway"/>
</dbReference>
<evidence type="ECO:0000256" key="12">
    <source>
        <dbReference type="ARBA" id="ARBA00022723"/>
    </source>
</evidence>
<dbReference type="GO" id="GO:0016491">
    <property type="term" value="F:oxidoreductase activity"/>
    <property type="evidence" value="ECO:0007669"/>
    <property type="project" value="InterPro"/>
</dbReference>
<dbReference type="EMBL" id="NCKV01003023">
    <property type="protein sequence ID" value="RWS26139.1"/>
    <property type="molecule type" value="Genomic_DNA"/>
</dbReference>
<dbReference type="CDD" id="cd04725">
    <property type="entry name" value="OMP_decarboxylase_like"/>
    <property type="match status" value="1"/>
</dbReference>
<dbReference type="InterPro" id="IPR011060">
    <property type="entry name" value="RibuloseP-bd_barrel"/>
</dbReference>
<feature type="active site" description="For OMPdecase activity" evidence="20">
    <location>
        <position position="292"/>
    </location>
</feature>
<dbReference type="PANTHER" id="PTHR19278">
    <property type="entry name" value="OROTATE PHOSPHORIBOSYLTRANSFERASE"/>
    <property type="match status" value="1"/>
</dbReference>
<comment type="caution">
    <text evidence="23">The sequence shown here is derived from an EMBL/GenBank/DDBJ whole genome shotgun (WGS) entry which is preliminary data.</text>
</comment>
<dbReference type="AlphaFoldDB" id="A0A443SF41"/>
<dbReference type="InterPro" id="IPR000836">
    <property type="entry name" value="PRTase_dom"/>
</dbReference>
<dbReference type="Pfam" id="PF00215">
    <property type="entry name" value="OMPdecase"/>
    <property type="match status" value="1"/>
</dbReference>
<dbReference type="GO" id="GO:0004588">
    <property type="term" value="F:orotate phosphoribosyltransferase activity"/>
    <property type="evidence" value="ECO:0007669"/>
    <property type="project" value="UniProtKB-EC"/>
</dbReference>
<accession>A0A443SF41</accession>
<dbReference type="InterPro" id="IPR017941">
    <property type="entry name" value="Rieske_2Fe-2S"/>
</dbReference>
<dbReference type="InterPro" id="IPR001754">
    <property type="entry name" value="OMPdeCOase_dom"/>
</dbReference>
<dbReference type="STRING" id="299467.A0A443SF41"/>
<feature type="active site" description="For OMPdecase activity" evidence="20">
    <location>
        <position position="289"/>
    </location>
</feature>
<evidence type="ECO:0000256" key="3">
    <source>
        <dbReference type="ARBA" id="ARBA00006221"/>
    </source>
</evidence>
<dbReference type="SUPFAM" id="SSF51905">
    <property type="entry name" value="FAD/NAD(P)-binding domain"/>
    <property type="match status" value="1"/>
</dbReference>
<keyword evidence="13" id="KW-0210">Decarboxylase</keyword>
<dbReference type="FunFam" id="3.20.20.70:FF:000114">
    <property type="entry name" value="Decarboxylase,orotidine phosphate"/>
    <property type="match status" value="1"/>
</dbReference>
<comment type="pathway">
    <text evidence="1">Pyrimidine metabolism; UMP biosynthesis via de novo pathway; UMP from orotate: step 2/2.</text>
</comment>
<evidence type="ECO:0000256" key="6">
    <source>
        <dbReference type="ARBA" id="ARBA00012321"/>
    </source>
</evidence>
<dbReference type="Proteomes" id="UP000288716">
    <property type="component" value="Unassembled WGS sequence"/>
</dbReference>
<dbReference type="InterPro" id="IPR029057">
    <property type="entry name" value="PRTase-like"/>
</dbReference>
<dbReference type="InterPro" id="IPR023753">
    <property type="entry name" value="FAD/NAD-binding_dom"/>
</dbReference>
<feature type="active site" description="For OMPdecase activity" evidence="20">
    <location>
        <position position="287"/>
    </location>
</feature>
<organism evidence="23 24">
    <name type="scientific">Leptotrombidium deliense</name>
    <dbReference type="NCBI Taxonomy" id="299467"/>
    <lineage>
        <taxon>Eukaryota</taxon>
        <taxon>Metazoa</taxon>
        <taxon>Ecdysozoa</taxon>
        <taxon>Arthropoda</taxon>
        <taxon>Chelicerata</taxon>
        <taxon>Arachnida</taxon>
        <taxon>Acari</taxon>
        <taxon>Acariformes</taxon>
        <taxon>Trombidiformes</taxon>
        <taxon>Prostigmata</taxon>
        <taxon>Anystina</taxon>
        <taxon>Parasitengona</taxon>
        <taxon>Trombiculoidea</taxon>
        <taxon>Trombiculidae</taxon>
        <taxon>Leptotrombidium</taxon>
    </lineage>
</organism>
<evidence type="ECO:0000256" key="19">
    <source>
        <dbReference type="ARBA" id="ARBA00023268"/>
    </source>
</evidence>
<dbReference type="Gene3D" id="3.30.390.30">
    <property type="match status" value="1"/>
</dbReference>
<dbReference type="InterPro" id="IPR018089">
    <property type="entry name" value="OMPdecase_AS"/>
</dbReference>
<keyword evidence="12" id="KW-0479">Metal-binding</keyword>
<keyword evidence="9" id="KW-0328">Glycosyltransferase</keyword>
<evidence type="ECO:0000256" key="5">
    <source>
        <dbReference type="ARBA" id="ARBA00011971"/>
    </source>
</evidence>
<dbReference type="GO" id="GO:0046872">
    <property type="term" value="F:metal ion binding"/>
    <property type="evidence" value="ECO:0007669"/>
    <property type="project" value="UniProtKB-KW"/>
</dbReference>
<keyword evidence="15" id="KW-0665">Pyrimidine biosynthesis</keyword>
<dbReference type="PROSITE" id="PS51296">
    <property type="entry name" value="RIESKE"/>
    <property type="match status" value="1"/>
</dbReference>
<dbReference type="CDD" id="cd06223">
    <property type="entry name" value="PRTases_typeI"/>
    <property type="match status" value="1"/>
</dbReference>
<feature type="binding site" evidence="21">
    <location>
        <position position="426"/>
    </location>
    <ligand>
        <name>substrate</name>
    </ligand>
</feature>
<dbReference type="OrthoDB" id="432169at2759"/>
<sequence length="960" mass="105600">MYTLEEVCAKLIEINAVKFGSFMLKSGLESPFYIDLRVIVSFPKLMSAVSELMWNKIEEANFDLICGVPYTALPLATCISTTKNIGMLMRRKEAKSYGTKQTVEGYYKKGQNVAVIEDVLSSGTSILETSLRKAGLNVTDAVVFVDREQGGIQNLASCGIKIITDDERVRVKNWISDRFTTINDVTLHEYNLLTIPYKTLSYSQRVDNCSHPLGRRLLSLIVEKSSNVCVAIDLTNCKDILDMVEKVGPYVIAVKIHVDIIEDFSVESFVKPLSELAKKHNFIIFEDRKFADIGNTVKHQYVGGMYKISNWAHLVTAHAAVGSSVVTALKSSCLNVEDRGCLLIAEMSCEDNALGTGNVEKALELANKHNDFVVGFICQSKIGANNGFLRFIPGVNIETNSDGLGQRYVSPESAIVDKGADVLIVGRGVTTAKDCVSATSDVNDNELKEFAVEDGKVVIAKQNGVFHALGSKCSHYGAPLEKGVLYNGYLRCPWHAACFNISTGDIEDFPAFDSIPCYEVLVKNDDIWIKAKLSELKQNKRRKTLCKRDITDSRCFVIVGAGAAGFQCCETLRQEGFTGRIVLLTAEDVPPYDRTKLSKALSSDAKSLSIRSEEYFTEASIELHLNKTVSRLDQTAKKVVCSDNTEFIYDKIFLATGVSPRRYYLPGSDLKNIFYLRTYKDANGIAQIATDKNVVIVGTSFIVINCAITLYDEGMEVAAYLCGKAKSVSVIGRSNVPFKQILGQELGARIKELYESKGVIFHLKTHVKKFVGSAGSVEEVVIPGSVLPADVVVVGIGTEPNVSYLDNSGVSYAFYNNIVVNEKLETAIADVYAGGDIAAFPLSTHDNKLVAIGHWQIAQIHGKTAALSMLGLPAKCHTVPFFWSMMFGKGLRFAGFTDRLDDVFIAGNLSELNFVAYYFKDDKVVSVATMGNDPVASLFAAVLRDGHEIRKEEILYDSYF</sequence>
<dbReference type="InterPro" id="IPR023031">
    <property type="entry name" value="OPRT"/>
</dbReference>
<keyword evidence="17" id="KW-0411">Iron-sulfur</keyword>
<proteinExistence type="inferred from homology"/>
<reference evidence="23 24" key="1">
    <citation type="journal article" date="2018" name="Gigascience">
        <title>Genomes of trombidid mites reveal novel predicted allergens and laterally-transferred genes associated with secondary metabolism.</title>
        <authorList>
            <person name="Dong X."/>
            <person name="Chaisiri K."/>
            <person name="Xia D."/>
            <person name="Armstrong S.D."/>
            <person name="Fang Y."/>
            <person name="Donnelly M.J."/>
            <person name="Kadowaki T."/>
            <person name="McGarry J.W."/>
            <person name="Darby A.C."/>
            <person name="Makepeace B.L."/>
        </authorList>
    </citation>
    <scope>NUCLEOTIDE SEQUENCE [LARGE SCALE GENOMIC DNA]</scope>
    <source>
        <strain evidence="23">UoL-UT</strain>
    </source>
</reference>
<dbReference type="Gene3D" id="3.40.50.2020">
    <property type="match status" value="1"/>
</dbReference>
<keyword evidence="19" id="KW-0511">Multifunctional enzyme</keyword>
<dbReference type="EC" id="4.1.1.23" evidence="6"/>
<dbReference type="InterPro" id="IPR013785">
    <property type="entry name" value="Aldolase_TIM"/>
</dbReference>
<comment type="similarity">
    <text evidence="3">In the N-terminal section; belongs to the purine/pyrimidine phosphoribosyltransferase family.</text>
</comment>
<evidence type="ECO:0000256" key="16">
    <source>
        <dbReference type="ARBA" id="ARBA00023004"/>
    </source>
</evidence>
<evidence type="ECO:0000256" key="4">
    <source>
        <dbReference type="ARBA" id="ARBA00009769"/>
    </source>
</evidence>
<dbReference type="SUPFAM" id="SSF51366">
    <property type="entry name" value="Ribulose-phoshate binding barrel"/>
    <property type="match status" value="1"/>
</dbReference>